<accession>H0UNN3</accession>
<organism evidence="15 16">
    <name type="scientific">Thermanaerovibrio velox DSM 12556</name>
    <dbReference type="NCBI Taxonomy" id="926567"/>
    <lineage>
        <taxon>Bacteria</taxon>
        <taxon>Thermotogati</taxon>
        <taxon>Synergistota</taxon>
        <taxon>Synergistia</taxon>
        <taxon>Synergistales</taxon>
        <taxon>Synergistaceae</taxon>
        <taxon>Thermanaerovibrio</taxon>
    </lineage>
</organism>
<protein>
    <recommendedName>
        <fullName evidence="9">Ribonuclease J</fullName>
        <shortName evidence="9">RNase J</shortName>
        <ecNumber evidence="9">3.1.-.-</ecNumber>
    </recommendedName>
</protein>
<dbReference type="InterPro" id="IPR041636">
    <property type="entry name" value="RNase_J_C"/>
</dbReference>
<dbReference type="Proteomes" id="UP000005730">
    <property type="component" value="Chromosome"/>
</dbReference>
<dbReference type="GO" id="GO:0006364">
    <property type="term" value="P:rRNA processing"/>
    <property type="evidence" value="ECO:0007669"/>
    <property type="project" value="UniProtKB-UniRule"/>
</dbReference>
<comment type="cofactor">
    <cofactor evidence="12">
        <name>Ca(2+)</name>
        <dbReference type="ChEBI" id="CHEBI:29108"/>
    </cofactor>
    <text evidence="12">Binds 1 Ca(2+) cation per subunit. Seen in 1 crystal structure, it is not clear if it is physiologically important.</text>
</comment>
<dbReference type="Pfam" id="PF07521">
    <property type="entry name" value="RMMBL"/>
    <property type="match status" value="1"/>
</dbReference>
<dbReference type="eggNOG" id="COG0595">
    <property type="taxonomic scope" value="Bacteria"/>
</dbReference>
<keyword evidence="5 9" id="KW-0378">Hydrolase</keyword>
<evidence type="ECO:0000256" key="2">
    <source>
        <dbReference type="ARBA" id="ARBA00022722"/>
    </source>
</evidence>
<dbReference type="InterPro" id="IPR001279">
    <property type="entry name" value="Metallo-B-lactamas"/>
</dbReference>
<keyword evidence="1 9" id="KW-0963">Cytoplasm</keyword>
<keyword evidence="3 12" id="KW-0479">Metal-binding</keyword>
<evidence type="ECO:0000256" key="3">
    <source>
        <dbReference type="ARBA" id="ARBA00022723"/>
    </source>
</evidence>
<name>H0UNN3_9BACT</name>
<dbReference type="Gene3D" id="3.40.50.10710">
    <property type="entry name" value="Metallo-hydrolase/oxidoreductase"/>
    <property type="match status" value="1"/>
</dbReference>
<feature type="binding site" evidence="12">
    <location>
        <position position="412"/>
    </location>
    <ligand>
        <name>Zn(2+)</name>
        <dbReference type="ChEBI" id="CHEBI:29105"/>
        <label>1</label>
        <note>catalytic</note>
    </ligand>
</feature>
<keyword evidence="2 9" id="KW-0540">Nuclease</keyword>
<dbReference type="Pfam" id="PF00753">
    <property type="entry name" value="Lactamase_B"/>
    <property type="match status" value="1"/>
</dbReference>
<comment type="subcellular location">
    <subcellularLocation>
        <location evidence="9">Cytoplasm</location>
    </subcellularLocation>
</comment>
<feature type="binding site" evidence="12">
    <location>
        <position position="71"/>
    </location>
    <ligand>
        <name>Ca(2+)</name>
        <dbReference type="ChEBI" id="CHEBI:29108"/>
    </ligand>
</feature>
<comment type="cofactor">
    <cofactor evidence="12">
        <name>Zn(2+)</name>
        <dbReference type="ChEBI" id="CHEBI:29105"/>
    </cofactor>
    <text evidence="12">Binds 2 Zn(2+) ions per subunit. It is not clear if Zn(2+) or Mg(2+) is physiologically important.</text>
</comment>
<comment type="similarity">
    <text evidence="9">Belongs to the metallo-beta-lactamase superfamily. RNA-metabolizing metallo-beta-lactamase-like family. Bacterial RNase J subfamily.</text>
</comment>
<dbReference type="RefSeq" id="WP_006583942.1">
    <property type="nucleotide sequence ID" value="NZ_CM001377.1"/>
</dbReference>
<dbReference type="CDD" id="cd07714">
    <property type="entry name" value="RNaseJ_MBL-fold"/>
    <property type="match status" value="1"/>
</dbReference>
<keyword evidence="9" id="KW-0698">rRNA processing</keyword>
<dbReference type="EC" id="3.1.-.-" evidence="9"/>
<keyword evidence="4 9" id="KW-0255">Endonuclease</keyword>
<keyword evidence="8 9" id="KW-0694">RNA-binding</keyword>
<feature type="compositionally biased region" description="Basic residues" evidence="13">
    <location>
        <begin position="13"/>
        <end position="24"/>
    </location>
</feature>
<sequence>MGMESGVSNARPSRQRRGKGKSPKPRKDLKWIPLGGMGEIGKNVSVLQYGDEMVVIDCGLKFPEEEMLGIDLVIPDVSFLEENRDKIKGIFITHGHEDHIGALPFVLPKLDVPVYGTRLTLGLIKNKLGEVCPRYRPKFNEISAGDSVTLGSFTVRAIAVCHSIPDGLAYAVKTPVGTVVHTGDFKLDNQPIDGRTTDYGAFAELGREGVLLMLSDSTNVEREGFTPSERTVGRTLEQLFRLHKDKRIVIATFASNLHRAQQVFNIAMRYNRKVALVGRSMLAYVELARELGYVNAPEDLFVPAQEADRMSPNRVVVLTTGSQGEPFSGLVLMSKGEHRQIRLGQRDLVIISATPIPGNEKLVSRTINMLFSCGCEVVYERDQAIHVSGHASREELKMMISLIKPKCFAPVHGEYRHLVRHAQLARDLGVPSKEVFVLSNGDVLTLTSQGKGRVDGRVQAGAIMVDGLAMGEFQGSLLKERRELALDGVLAVSVLLGQDGSVRDVKMESRGFLHSQEAKDLYGELERAVIRALESCPSGDESAKTAIRKRMREVLSRYSRGYPSIIPLINRL</sequence>
<evidence type="ECO:0000256" key="13">
    <source>
        <dbReference type="SAM" id="MobiDB-lite"/>
    </source>
</evidence>
<gene>
    <name evidence="9" type="primary">rnj</name>
    <name evidence="15" type="ORF">TheveDRAFT_1328</name>
</gene>
<feature type="domain" description="Metallo-beta-lactamase" evidence="14">
    <location>
        <begin position="41"/>
        <end position="236"/>
    </location>
</feature>
<comment type="subunit">
    <text evidence="9">Homodimer, may be a subunit of the RNA degradosome.</text>
</comment>
<dbReference type="Pfam" id="PF17770">
    <property type="entry name" value="RNase_J_C"/>
    <property type="match status" value="1"/>
</dbReference>
<evidence type="ECO:0000256" key="6">
    <source>
        <dbReference type="ARBA" id="ARBA00022833"/>
    </source>
</evidence>
<evidence type="ECO:0000256" key="10">
    <source>
        <dbReference type="PIRSR" id="PIRSR004803-1"/>
    </source>
</evidence>
<dbReference type="GO" id="GO:0004534">
    <property type="term" value="F:5'-3' RNA exonuclease activity"/>
    <property type="evidence" value="ECO:0007669"/>
    <property type="project" value="UniProtKB-UniRule"/>
</dbReference>
<evidence type="ECO:0000256" key="12">
    <source>
        <dbReference type="PIRSR" id="PIRSR004803-3"/>
    </source>
</evidence>
<dbReference type="PANTHER" id="PTHR43694">
    <property type="entry name" value="RIBONUCLEASE J"/>
    <property type="match status" value="1"/>
</dbReference>
<dbReference type="EMBL" id="CM001377">
    <property type="protein sequence ID" value="EHM10448.1"/>
    <property type="molecule type" value="Genomic_DNA"/>
</dbReference>
<feature type="active site" description="Proton donor" evidence="10">
    <location>
        <position position="216"/>
    </location>
</feature>
<evidence type="ECO:0000256" key="8">
    <source>
        <dbReference type="ARBA" id="ARBA00022884"/>
    </source>
</evidence>
<feature type="binding site" evidence="12">
    <location>
        <position position="99"/>
    </location>
    <ligand>
        <name>Zn(2+)</name>
        <dbReference type="ChEBI" id="CHEBI:29105"/>
        <label>1</label>
        <note>catalytic</note>
    </ligand>
</feature>
<dbReference type="SMART" id="SM00849">
    <property type="entry name" value="Lactamase_B"/>
    <property type="match status" value="1"/>
</dbReference>
<keyword evidence="16" id="KW-1185">Reference proteome</keyword>
<feature type="binding site" evidence="11">
    <location>
        <begin position="254"/>
        <end position="256"/>
    </location>
    <ligand>
        <name>substrate</name>
    </ligand>
</feature>
<feature type="region of interest" description="Disordered" evidence="13">
    <location>
        <begin position="1"/>
        <end position="30"/>
    </location>
</feature>
<evidence type="ECO:0000256" key="9">
    <source>
        <dbReference type="HAMAP-Rule" id="MF_01491"/>
    </source>
</evidence>
<dbReference type="GO" id="GO:0003723">
    <property type="term" value="F:RNA binding"/>
    <property type="evidence" value="ECO:0007669"/>
    <property type="project" value="UniProtKB-UniRule"/>
</dbReference>
<feature type="binding site" evidence="12">
    <location>
        <position position="184"/>
    </location>
    <ligand>
        <name>Zn(2+)</name>
        <dbReference type="ChEBI" id="CHEBI:29105"/>
        <label>1</label>
        <note>catalytic</note>
    </ligand>
</feature>
<dbReference type="InterPro" id="IPR055132">
    <property type="entry name" value="RNase_J_b_CASP"/>
</dbReference>
<dbReference type="HOGENOM" id="CLU_008727_3_1_0"/>
<proteinExistence type="inferred from homology"/>
<evidence type="ECO:0000256" key="7">
    <source>
        <dbReference type="ARBA" id="ARBA00022839"/>
    </source>
</evidence>
<dbReference type="GO" id="GO:0005737">
    <property type="term" value="C:cytoplasm"/>
    <property type="evidence" value="ECO:0007669"/>
    <property type="project" value="UniProtKB-SubCell"/>
</dbReference>
<keyword evidence="12" id="KW-0106">Calcium</keyword>
<feature type="binding site" evidence="12">
    <location>
        <position position="94"/>
    </location>
    <ligand>
        <name>Zn(2+)</name>
        <dbReference type="ChEBI" id="CHEBI:29105"/>
        <label>1</label>
        <note>catalytic</note>
    </ligand>
</feature>
<dbReference type="Gene3D" id="3.10.20.580">
    <property type="match status" value="1"/>
</dbReference>
<feature type="binding site" evidence="12">
    <location>
        <position position="98"/>
    </location>
    <ligand>
        <name>Zn(2+)</name>
        <dbReference type="ChEBI" id="CHEBI:29105"/>
        <label>1</label>
        <note>catalytic</note>
    </ligand>
</feature>
<dbReference type="PANTHER" id="PTHR43694:SF1">
    <property type="entry name" value="RIBONUCLEASE J"/>
    <property type="match status" value="1"/>
</dbReference>
<dbReference type="OrthoDB" id="9758375at2"/>
<dbReference type="Pfam" id="PF22505">
    <property type="entry name" value="RNase_J_b_CASP"/>
    <property type="match status" value="1"/>
</dbReference>
<dbReference type="InterPro" id="IPR030854">
    <property type="entry name" value="RNase_J_bac"/>
</dbReference>
<dbReference type="Gene3D" id="3.60.15.10">
    <property type="entry name" value="Ribonuclease Z/Hydroxyacylglutathione hydrolase-like"/>
    <property type="match status" value="1"/>
</dbReference>
<evidence type="ECO:0000313" key="15">
    <source>
        <dbReference type="EMBL" id="EHM10448.1"/>
    </source>
</evidence>
<comment type="function">
    <text evidence="9">An RNase that has 5'-3' exonuclease and possibly endonuclease activity. Involved in maturation of rRNA and in some organisms also mRNA maturation and/or decay.</text>
</comment>
<dbReference type="NCBIfam" id="TIGR00649">
    <property type="entry name" value="MG423"/>
    <property type="match status" value="1"/>
</dbReference>
<evidence type="ECO:0000259" key="14">
    <source>
        <dbReference type="SMART" id="SM00849"/>
    </source>
</evidence>
<dbReference type="HAMAP" id="MF_01491">
    <property type="entry name" value="RNase_J_bact"/>
    <property type="match status" value="1"/>
</dbReference>
<dbReference type="STRING" id="926567.TheveDRAFT_1328"/>
<evidence type="ECO:0000256" key="4">
    <source>
        <dbReference type="ARBA" id="ARBA00022759"/>
    </source>
</evidence>
<dbReference type="GO" id="GO:0008270">
    <property type="term" value="F:zinc ion binding"/>
    <property type="evidence" value="ECO:0007669"/>
    <property type="project" value="InterPro"/>
</dbReference>
<feature type="active site" description="Proton acceptor" evidence="10">
    <location>
        <position position="390"/>
    </location>
</feature>
<dbReference type="SUPFAM" id="SSF56281">
    <property type="entry name" value="Metallo-hydrolase/oxidoreductase"/>
    <property type="match status" value="1"/>
</dbReference>
<feature type="compositionally biased region" description="Polar residues" evidence="13">
    <location>
        <begin position="1"/>
        <end position="12"/>
    </location>
</feature>
<feature type="binding site" evidence="12">
    <location>
        <position position="96"/>
    </location>
    <ligand>
        <name>Zn(2+)</name>
        <dbReference type="ChEBI" id="CHEBI:29105"/>
        <label>1</label>
        <note>catalytic</note>
    </ligand>
</feature>
<dbReference type="InterPro" id="IPR036866">
    <property type="entry name" value="RibonucZ/Hydroxyglut_hydro"/>
</dbReference>
<keyword evidence="6 12" id="KW-0862">Zinc</keyword>
<feature type="binding site" evidence="12">
    <location>
        <position position="162"/>
    </location>
    <ligand>
        <name>Zn(2+)</name>
        <dbReference type="ChEBI" id="CHEBI:29105"/>
        <label>1</label>
        <note>catalytic</note>
    </ligand>
</feature>
<feature type="binding site" evidence="12">
    <location>
        <position position="466"/>
    </location>
    <ligand>
        <name>Ca(2+)</name>
        <dbReference type="ChEBI" id="CHEBI:29108"/>
    </ligand>
</feature>
<keyword evidence="7 9" id="KW-0269">Exonuclease</keyword>
<feature type="binding site" evidence="12">
    <location>
        <position position="69"/>
    </location>
    <ligand>
        <name>Ca(2+)</name>
        <dbReference type="ChEBI" id="CHEBI:29108"/>
    </ligand>
</feature>
<reference evidence="15 16" key="1">
    <citation type="submission" date="2011-10" db="EMBL/GenBank/DDBJ databases">
        <title>The Noncontiguous Finished genome of Thermanaerovibrio velox DSM 12556.</title>
        <authorList>
            <consortium name="US DOE Joint Genome Institute (JGI-PGF)"/>
            <person name="Lucas S."/>
            <person name="Copeland A."/>
            <person name="Lapidus A."/>
            <person name="Glavina del Rio T."/>
            <person name="Dalin E."/>
            <person name="Tice H."/>
            <person name="Bruce D."/>
            <person name="Goodwin L."/>
            <person name="Pitluck S."/>
            <person name="Peters L."/>
            <person name="Mikhailova N."/>
            <person name="Teshima H."/>
            <person name="Kyrpides N."/>
            <person name="Mavromatis K."/>
            <person name="Ivanova N."/>
            <person name="Markowitz V."/>
            <person name="Cheng J.-F."/>
            <person name="Hugenholtz P."/>
            <person name="Woyke T."/>
            <person name="Wu D."/>
            <person name="Spring S."/>
            <person name="Brambilla E.-M."/>
            <person name="Klenk H.-P."/>
            <person name="Eisen J.A."/>
        </authorList>
    </citation>
    <scope>NUCLEOTIDE SEQUENCE [LARGE SCALE GENOMIC DNA]</scope>
    <source>
        <strain evidence="15 16">DSM 12556</strain>
    </source>
</reference>
<dbReference type="InterPro" id="IPR011108">
    <property type="entry name" value="RMMBL"/>
</dbReference>
<feature type="binding site" evidence="9 11">
    <location>
        <begin position="386"/>
        <end position="390"/>
    </location>
    <ligand>
        <name>substrate</name>
    </ligand>
</feature>
<dbReference type="PIRSF" id="PIRSF004803">
    <property type="entry name" value="RnjA"/>
    <property type="match status" value="1"/>
</dbReference>
<evidence type="ECO:0000256" key="5">
    <source>
        <dbReference type="ARBA" id="ARBA00022801"/>
    </source>
</evidence>
<evidence type="ECO:0000256" key="11">
    <source>
        <dbReference type="PIRSR" id="PIRSR004803-2"/>
    </source>
</evidence>
<dbReference type="AlphaFoldDB" id="H0UNN3"/>
<dbReference type="GO" id="GO:0004521">
    <property type="term" value="F:RNA endonuclease activity"/>
    <property type="evidence" value="ECO:0007669"/>
    <property type="project" value="UniProtKB-UniRule"/>
</dbReference>
<evidence type="ECO:0000256" key="1">
    <source>
        <dbReference type="ARBA" id="ARBA00022490"/>
    </source>
</evidence>
<dbReference type="InterPro" id="IPR004613">
    <property type="entry name" value="RNase_J"/>
</dbReference>
<evidence type="ECO:0000313" key="16">
    <source>
        <dbReference type="Proteomes" id="UP000005730"/>
    </source>
</evidence>
<dbReference type="InterPro" id="IPR042173">
    <property type="entry name" value="RNase_J_2"/>
</dbReference>